<protein>
    <submittedName>
        <fullName evidence="2">Uncharacterized protein</fullName>
    </submittedName>
</protein>
<evidence type="ECO:0000313" key="3">
    <source>
        <dbReference type="Proteomes" id="UP000567067"/>
    </source>
</evidence>
<accession>A0A7W3SWG6</accession>
<evidence type="ECO:0000313" key="2">
    <source>
        <dbReference type="EMBL" id="MBA9087487.1"/>
    </source>
</evidence>
<evidence type="ECO:0000256" key="1">
    <source>
        <dbReference type="SAM" id="Phobius"/>
    </source>
</evidence>
<keyword evidence="3" id="KW-1185">Reference proteome</keyword>
<gene>
    <name evidence="2" type="ORF">FHR92_003972</name>
</gene>
<proteinExistence type="predicted"/>
<dbReference type="RefSeq" id="WP_182538399.1">
    <property type="nucleotide sequence ID" value="NZ_JACJIP010000031.1"/>
</dbReference>
<reference evidence="2 3" key="1">
    <citation type="submission" date="2020-08" db="EMBL/GenBank/DDBJ databases">
        <title>Genomic Encyclopedia of Type Strains, Phase III (KMG-III): the genomes of soil and plant-associated and newly described type strains.</title>
        <authorList>
            <person name="Whitman W."/>
        </authorList>
    </citation>
    <scope>NUCLEOTIDE SEQUENCE [LARGE SCALE GENOMIC DNA]</scope>
    <source>
        <strain evidence="2 3">CECT 8693</strain>
    </source>
</reference>
<dbReference type="EMBL" id="JACJIP010000031">
    <property type="protein sequence ID" value="MBA9087487.1"/>
    <property type="molecule type" value="Genomic_DNA"/>
</dbReference>
<comment type="caution">
    <text evidence="2">The sequence shown here is derived from an EMBL/GenBank/DDBJ whole genome shotgun (WGS) entry which is preliminary data.</text>
</comment>
<dbReference type="Proteomes" id="UP000567067">
    <property type="component" value="Unassembled WGS sequence"/>
</dbReference>
<keyword evidence="1" id="KW-0812">Transmembrane</keyword>
<organism evidence="2 3">
    <name type="scientific">Fontibacillus solani</name>
    <dbReference type="NCBI Taxonomy" id="1572857"/>
    <lineage>
        <taxon>Bacteria</taxon>
        <taxon>Bacillati</taxon>
        <taxon>Bacillota</taxon>
        <taxon>Bacilli</taxon>
        <taxon>Bacillales</taxon>
        <taxon>Paenibacillaceae</taxon>
        <taxon>Fontibacillus</taxon>
    </lineage>
</organism>
<dbReference type="AlphaFoldDB" id="A0A7W3SWG6"/>
<feature type="transmembrane region" description="Helical" evidence="1">
    <location>
        <begin position="6"/>
        <end position="26"/>
    </location>
</feature>
<sequence length="59" mass="6792">MTELIVVFLVGYAIGKLSMLKFVLGLKKENDSLKQMVANLRNHIVTRRKGRIFIDDEKT</sequence>
<keyword evidence="1" id="KW-1133">Transmembrane helix</keyword>
<keyword evidence="1" id="KW-0472">Membrane</keyword>
<name>A0A7W3SWG6_9BACL</name>